<evidence type="ECO:0008006" key="3">
    <source>
        <dbReference type="Google" id="ProtNLM"/>
    </source>
</evidence>
<keyword evidence="2" id="KW-1185">Reference proteome</keyword>
<protein>
    <recommendedName>
        <fullName evidence="3">Nuclease HARBI1</fullName>
    </recommendedName>
</protein>
<feature type="non-terminal residue" evidence="1">
    <location>
        <position position="89"/>
    </location>
</feature>
<proteinExistence type="predicted"/>
<gene>
    <name evidence="1" type="ORF">L798_01974</name>
</gene>
<evidence type="ECO:0000313" key="1">
    <source>
        <dbReference type="EMBL" id="KDR08286.1"/>
    </source>
</evidence>
<name>A0A067QV75_ZOONE</name>
<accession>A0A067QV75</accession>
<sequence>RKEQRRRRIWMKDYLKKRNFGILKDLEVDEEVLFRNFTRMPRPNFNTLLEIVAPKIAKRNTHFREAIPVAIKLAITLRFLATGDSFASL</sequence>
<dbReference type="InParanoid" id="A0A067QV75"/>
<reference evidence="1 2" key="1">
    <citation type="journal article" date="2014" name="Nat. Commun.">
        <title>Molecular traces of alternative social organization in a termite genome.</title>
        <authorList>
            <person name="Terrapon N."/>
            <person name="Li C."/>
            <person name="Robertson H.M."/>
            <person name="Ji L."/>
            <person name="Meng X."/>
            <person name="Booth W."/>
            <person name="Chen Z."/>
            <person name="Childers C.P."/>
            <person name="Glastad K.M."/>
            <person name="Gokhale K."/>
            <person name="Gowin J."/>
            <person name="Gronenberg W."/>
            <person name="Hermansen R.A."/>
            <person name="Hu H."/>
            <person name="Hunt B.G."/>
            <person name="Huylmans A.K."/>
            <person name="Khalil S.M."/>
            <person name="Mitchell R.D."/>
            <person name="Munoz-Torres M.C."/>
            <person name="Mustard J.A."/>
            <person name="Pan H."/>
            <person name="Reese J.T."/>
            <person name="Scharf M.E."/>
            <person name="Sun F."/>
            <person name="Vogel H."/>
            <person name="Xiao J."/>
            <person name="Yang W."/>
            <person name="Yang Z."/>
            <person name="Yang Z."/>
            <person name="Zhou J."/>
            <person name="Zhu J."/>
            <person name="Brent C.S."/>
            <person name="Elsik C.G."/>
            <person name="Goodisman M.A."/>
            <person name="Liberles D.A."/>
            <person name="Roe R.M."/>
            <person name="Vargo E.L."/>
            <person name="Vilcinskas A."/>
            <person name="Wang J."/>
            <person name="Bornberg-Bauer E."/>
            <person name="Korb J."/>
            <person name="Zhang G."/>
            <person name="Liebig J."/>
        </authorList>
    </citation>
    <scope>NUCLEOTIDE SEQUENCE [LARGE SCALE GENOMIC DNA]</scope>
    <source>
        <tissue evidence="1">Whole organism</tissue>
    </source>
</reference>
<feature type="non-terminal residue" evidence="1">
    <location>
        <position position="1"/>
    </location>
</feature>
<dbReference type="EMBL" id="KK853343">
    <property type="protein sequence ID" value="KDR08286.1"/>
    <property type="molecule type" value="Genomic_DNA"/>
</dbReference>
<evidence type="ECO:0000313" key="2">
    <source>
        <dbReference type="Proteomes" id="UP000027135"/>
    </source>
</evidence>
<dbReference type="AlphaFoldDB" id="A0A067QV75"/>
<dbReference type="STRING" id="136037.A0A067QV75"/>
<organism evidence="1 2">
    <name type="scientific">Zootermopsis nevadensis</name>
    <name type="common">Dampwood termite</name>
    <dbReference type="NCBI Taxonomy" id="136037"/>
    <lineage>
        <taxon>Eukaryota</taxon>
        <taxon>Metazoa</taxon>
        <taxon>Ecdysozoa</taxon>
        <taxon>Arthropoda</taxon>
        <taxon>Hexapoda</taxon>
        <taxon>Insecta</taxon>
        <taxon>Pterygota</taxon>
        <taxon>Neoptera</taxon>
        <taxon>Polyneoptera</taxon>
        <taxon>Dictyoptera</taxon>
        <taxon>Blattodea</taxon>
        <taxon>Blattoidea</taxon>
        <taxon>Termitoidae</taxon>
        <taxon>Termopsidae</taxon>
        <taxon>Zootermopsis</taxon>
    </lineage>
</organism>
<dbReference type="eggNOG" id="ENOG502SZE7">
    <property type="taxonomic scope" value="Eukaryota"/>
</dbReference>
<dbReference type="Proteomes" id="UP000027135">
    <property type="component" value="Unassembled WGS sequence"/>
</dbReference>
<dbReference type="OMA" id="RNTHFRE"/>